<evidence type="ECO:0000256" key="3">
    <source>
        <dbReference type="ARBA" id="ARBA00022552"/>
    </source>
</evidence>
<reference evidence="12" key="1">
    <citation type="submission" date="2022-01" db="EMBL/GenBank/DDBJ databases">
        <authorList>
            <person name="King R."/>
        </authorList>
    </citation>
    <scope>NUCLEOTIDE SEQUENCE</scope>
</reference>
<dbReference type="GO" id="GO:0005759">
    <property type="term" value="C:mitochondrial matrix"/>
    <property type="evidence" value="ECO:0007669"/>
    <property type="project" value="UniProtKB-ARBA"/>
</dbReference>
<dbReference type="Proteomes" id="UP001153712">
    <property type="component" value="Chromosome 2"/>
</dbReference>
<sequence length="241" mass="27154">MNRGFSTFRTLQRKITSNTLKSKQKNASSNEWLSRQLSDPYVEKAKQMNYRCRSAFKLVEINNKYQFLKPGQVVIDVGAAPGSWSQVIANKINSNGQDQNAPKGIAVAIDKQQIYPIDGVTIFGNMDFTKPENQEKITHFLEGKRANAVVSDMAPSASGIRHLDNDIIIELCYNVLRFAVKVSEQNASILVKLWQCGETKQLENDIARFYKNVKLVKPDSSRSDSAEIFLLGMDFKGLKEN</sequence>
<dbReference type="InterPro" id="IPR050082">
    <property type="entry name" value="RNA_methyltr_RlmE"/>
</dbReference>
<dbReference type="PANTHER" id="PTHR10920:SF18">
    <property type="entry name" value="RRNA METHYLTRANSFERASE 2, MITOCHONDRIAL"/>
    <property type="match status" value="1"/>
</dbReference>
<dbReference type="EMBL" id="OU900095">
    <property type="protein sequence ID" value="CAG9858611.1"/>
    <property type="molecule type" value="Genomic_DNA"/>
</dbReference>
<accession>A0A9N9XQY9</accession>
<feature type="domain" description="Ribosomal RNA methyltransferase FtsJ" evidence="11">
    <location>
        <begin position="50"/>
        <end position="235"/>
    </location>
</feature>
<dbReference type="InterPro" id="IPR015507">
    <property type="entry name" value="rRNA-MeTfrase_E"/>
</dbReference>
<evidence type="ECO:0000256" key="5">
    <source>
        <dbReference type="ARBA" id="ARBA00022679"/>
    </source>
</evidence>
<dbReference type="PANTHER" id="PTHR10920">
    <property type="entry name" value="RIBOSOMAL RNA METHYLTRANSFERASE"/>
    <property type="match status" value="1"/>
</dbReference>
<evidence type="ECO:0000256" key="4">
    <source>
        <dbReference type="ARBA" id="ARBA00022603"/>
    </source>
</evidence>
<dbReference type="InterPro" id="IPR002877">
    <property type="entry name" value="RNA_MeTrfase_FtsJ_dom"/>
</dbReference>
<evidence type="ECO:0000256" key="2">
    <source>
        <dbReference type="ARBA" id="ARBA00009258"/>
    </source>
</evidence>
<dbReference type="AlphaFoldDB" id="A0A9N9XQY9"/>
<evidence type="ECO:0000256" key="9">
    <source>
        <dbReference type="ARBA" id="ARBA00041184"/>
    </source>
</evidence>
<proteinExistence type="inferred from homology"/>
<name>A0A9N9XQY9_PHYSR</name>
<dbReference type="PIRSF" id="PIRSF005461">
    <property type="entry name" value="23S_rRNA_mtase"/>
    <property type="match status" value="1"/>
</dbReference>
<evidence type="ECO:0000256" key="1">
    <source>
        <dbReference type="ARBA" id="ARBA00004173"/>
    </source>
</evidence>
<evidence type="ECO:0000313" key="13">
    <source>
        <dbReference type="Proteomes" id="UP001153712"/>
    </source>
</evidence>
<gene>
    <name evidence="12" type="ORF">PHYEVI_LOCUS5000</name>
</gene>
<keyword evidence="8" id="KW-0496">Mitochondrion</keyword>
<keyword evidence="3" id="KW-0698">rRNA processing</keyword>
<dbReference type="InterPro" id="IPR029063">
    <property type="entry name" value="SAM-dependent_MTases_sf"/>
</dbReference>
<protein>
    <recommendedName>
        <fullName evidence="9">rRNA methyltransferase 2, mitochondrial</fullName>
    </recommendedName>
</protein>
<feature type="active site" description="Proton acceptor" evidence="10">
    <location>
        <position position="192"/>
    </location>
</feature>
<keyword evidence="6 10" id="KW-0949">S-adenosyl-L-methionine</keyword>
<evidence type="ECO:0000256" key="7">
    <source>
        <dbReference type="ARBA" id="ARBA00022946"/>
    </source>
</evidence>
<comment type="subcellular location">
    <subcellularLocation>
        <location evidence="1">Mitochondrion</location>
    </subcellularLocation>
</comment>
<keyword evidence="4" id="KW-0489">Methyltransferase</keyword>
<evidence type="ECO:0000256" key="8">
    <source>
        <dbReference type="ARBA" id="ARBA00023128"/>
    </source>
</evidence>
<evidence type="ECO:0000259" key="11">
    <source>
        <dbReference type="Pfam" id="PF01728"/>
    </source>
</evidence>
<keyword evidence="13" id="KW-1185">Reference proteome</keyword>
<dbReference type="GO" id="GO:1902775">
    <property type="term" value="P:mitochondrial large ribosomal subunit assembly"/>
    <property type="evidence" value="ECO:0007669"/>
    <property type="project" value="UniProtKB-ARBA"/>
</dbReference>
<keyword evidence="5" id="KW-0808">Transferase</keyword>
<dbReference type="HAMAP" id="MF_01547">
    <property type="entry name" value="RNA_methyltr_E"/>
    <property type="match status" value="1"/>
</dbReference>
<dbReference type="Pfam" id="PF01728">
    <property type="entry name" value="FtsJ"/>
    <property type="match status" value="1"/>
</dbReference>
<evidence type="ECO:0000256" key="10">
    <source>
        <dbReference type="PIRSR" id="PIRSR005461-1"/>
    </source>
</evidence>
<organism evidence="12 13">
    <name type="scientific">Phyllotreta striolata</name>
    <name type="common">Striped flea beetle</name>
    <name type="synonym">Crioceris striolata</name>
    <dbReference type="NCBI Taxonomy" id="444603"/>
    <lineage>
        <taxon>Eukaryota</taxon>
        <taxon>Metazoa</taxon>
        <taxon>Ecdysozoa</taxon>
        <taxon>Arthropoda</taxon>
        <taxon>Hexapoda</taxon>
        <taxon>Insecta</taxon>
        <taxon>Pterygota</taxon>
        <taxon>Neoptera</taxon>
        <taxon>Endopterygota</taxon>
        <taxon>Coleoptera</taxon>
        <taxon>Polyphaga</taxon>
        <taxon>Cucujiformia</taxon>
        <taxon>Chrysomeloidea</taxon>
        <taxon>Chrysomelidae</taxon>
        <taxon>Galerucinae</taxon>
        <taxon>Alticini</taxon>
        <taxon>Phyllotreta</taxon>
    </lineage>
</organism>
<dbReference type="GO" id="GO:0008650">
    <property type="term" value="F:rRNA (uridine-2'-O-)-methyltransferase activity"/>
    <property type="evidence" value="ECO:0007669"/>
    <property type="project" value="TreeGrafter"/>
</dbReference>
<dbReference type="Gene3D" id="3.40.50.150">
    <property type="entry name" value="Vaccinia Virus protein VP39"/>
    <property type="match status" value="1"/>
</dbReference>
<dbReference type="FunFam" id="3.40.50.150:FF:000129">
    <property type="entry name" value="Mitochondrial rRNA methyltransferase 2"/>
    <property type="match status" value="1"/>
</dbReference>
<dbReference type="OrthoDB" id="20105at2759"/>
<keyword evidence="7" id="KW-0809">Transit peptide</keyword>
<evidence type="ECO:0000256" key="6">
    <source>
        <dbReference type="ARBA" id="ARBA00022691"/>
    </source>
</evidence>
<dbReference type="SUPFAM" id="SSF53335">
    <property type="entry name" value="S-adenosyl-L-methionine-dependent methyltransferases"/>
    <property type="match status" value="1"/>
</dbReference>
<comment type="similarity">
    <text evidence="2">Belongs to the class I-like SAM-binding methyltransferase superfamily. RNA methyltransferase RlmE family.</text>
</comment>
<evidence type="ECO:0000313" key="12">
    <source>
        <dbReference type="EMBL" id="CAG9858611.1"/>
    </source>
</evidence>